<dbReference type="RefSeq" id="WP_212684265.1">
    <property type="nucleotide sequence ID" value="NZ_JAGSPM010000005.1"/>
</dbReference>
<dbReference type="Pfam" id="PF09982">
    <property type="entry name" value="LpxR"/>
    <property type="match status" value="1"/>
</dbReference>
<comment type="caution">
    <text evidence="1">The sequence shown here is derived from an EMBL/GenBank/DDBJ whole genome shotgun (WGS) entry which is preliminary data.</text>
</comment>
<accession>A0A941DDZ6</accession>
<protein>
    <submittedName>
        <fullName evidence="1">Lipid A deacylase LpxR family protein</fullName>
    </submittedName>
</protein>
<dbReference type="EMBL" id="JAGSPM010000005">
    <property type="protein sequence ID" value="MBR7746979.1"/>
    <property type="molecule type" value="Genomic_DNA"/>
</dbReference>
<dbReference type="InterPro" id="IPR018707">
    <property type="entry name" value="LpxR"/>
</dbReference>
<reference evidence="1 2" key="1">
    <citation type="submission" date="2021-04" db="EMBL/GenBank/DDBJ databases">
        <title>novel species isolated from subtropical streams in China.</title>
        <authorList>
            <person name="Lu H."/>
        </authorList>
    </citation>
    <scope>NUCLEOTIDE SEQUENCE [LARGE SCALE GENOMIC DNA]</scope>
    <source>
        <strain evidence="1 2">BYS107W</strain>
    </source>
</reference>
<evidence type="ECO:0000313" key="1">
    <source>
        <dbReference type="EMBL" id="MBR7746979.1"/>
    </source>
</evidence>
<dbReference type="AlphaFoldDB" id="A0A941DDZ6"/>
<name>A0A941DDZ6_9BURK</name>
<evidence type="ECO:0000313" key="2">
    <source>
        <dbReference type="Proteomes" id="UP000680158"/>
    </source>
</evidence>
<proteinExistence type="predicted"/>
<dbReference type="InterPro" id="IPR037107">
    <property type="entry name" value="Put_OMP_sf"/>
</dbReference>
<gene>
    <name evidence="1" type="ORF">KDM92_10330</name>
</gene>
<sequence length="343" mass="38563">MRSSFSLFSFLTISSTKFSAGQITRSSALSCALISLFINGEALAQDKLTKELGGSWLPSSSEYQQVQAQGRSQFVVDVENDSLLMNKDDGFYTSGIHLILNKTLRMPSQSVSYGWHFGQELFTASDIKLKPEQISPVDHPYAGWIYMGVFRELQNSDGSGLRLGLDVGCLGPCAGGEWTQTNLHQALNQPLPQAWRTQLQQEWGVVLNAELTPARWSWTPEMDLGSRFKLRAGNIFTDAKAELVWRYGHLNARREDQASFVFARTELRASAYNATLQGGYFNQQSLSMHPRRVIPELEVGYQYRGEVWGFYASVLRRGSEIKELSNAKAAQNFAKLQFIYTLQ</sequence>
<dbReference type="Gene3D" id="2.40.128.140">
    <property type="entry name" value="Outer membrane protein"/>
    <property type="match status" value="1"/>
</dbReference>
<organism evidence="1 2">
    <name type="scientific">Undibacterium baiyunense</name>
    <dbReference type="NCBI Taxonomy" id="2828731"/>
    <lineage>
        <taxon>Bacteria</taxon>
        <taxon>Pseudomonadati</taxon>
        <taxon>Pseudomonadota</taxon>
        <taxon>Betaproteobacteria</taxon>
        <taxon>Burkholderiales</taxon>
        <taxon>Oxalobacteraceae</taxon>
        <taxon>Undibacterium</taxon>
    </lineage>
</organism>
<keyword evidence="2" id="KW-1185">Reference proteome</keyword>
<dbReference type="Proteomes" id="UP000680158">
    <property type="component" value="Unassembled WGS sequence"/>
</dbReference>